<accession>A0A0V0QGF6</accession>
<keyword evidence="1" id="KW-0175">Coiled coil</keyword>
<evidence type="ECO:0000256" key="2">
    <source>
        <dbReference type="SAM" id="MobiDB-lite"/>
    </source>
</evidence>
<feature type="coiled-coil region" evidence="1">
    <location>
        <begin position="162"/>
        <end position="231"/>
    </location>
</feature>
<name>A0A0V0QGF6_PSEPJ</name>
<dbReference type="InParanoid" id="A0A0V0QGF6"/>
<organism evidence="3 4">
    <name type="scientific">Pseudocohnilembus persalinus</name>
    <name type="common">Ciliate</name>
    <dbReference type="NCBI Taxonomy" id="266149"/>
    <lineage>
        <taxon>Eukaryota</taxon>
        <taxon>Sar</taxon>
        <taxon>Alveolata</taxon>
        <taxon>Ciliophora</taxon>
        <taxon>Intramacronucleata</taxon>
        <taxon>Oligohymenophorea</taxon>
        <taxon>Scuticociliatia</taxon>
        <taxon>Philasterida</taxon>
        <taxon>Pseudocohnilembidae</taxon>
        <taxon>Pseudocohnilembus</taxon>
    </lineage>
</organism>
<reference evidence="3 4" key="1">
    <citation type="journal article" date="2015" name="Sci. Rep.">
        <title>Genome of the facultative scuticociliatosis pathogen Pseudocohnilembus persalinus provides insight into its virulence through horizontal gene transfer.</title>
        <authorList>
            <person name="Xiong J."/>
            <person name="Wang G."/>
            <person name="Cheng J."/>
            <person name="Tian M."/>
            <person name="Pan X."/>
            <person name="Warren A."/>
            <person name="Jiang C."/>
            <person name="Yuan D."/>
            <person name="Miao W."/>
        </authorList>
    </citation>
    <scope>NUCLEOTIDE SEQUENCE [LARGE SCALE GENOMIC DNA]</scope>
    <source>
        <strain evidence="3">36N120E</strain>
    </source>
</reference>
<gene>
    <name evidence="3" type="ORF">PPERSA_05610</name>
</gene>
<protein>
    <submittedName>
        <fullName evidence="3">Uncharacterized protein</fullName>
    </submittedName>
</protein>
<evidence type="ECO:0000256" key="1">
    <source>
        <dbReference type="SAM" id="Coils"/>
    </source>
</evidence>
<dbReference type="Proteomes" id="UP000054937">
    <property type="component" value="Unassembled WGS sequence"/>
</dbReference>
<keyword evidence="4" id="KW-1185">Reference proteome</keyword>
<proteinExistence type="predicted"/>
<dbReference type="AlphaFoldDB" id="A0A0V0QGF6"/>
<comment type="caution">
    <text evidence="3">The sequence shown here is derived from an EMBL/GenBank/DDBJ whole genome shotgun (WGS) entry which is preliminary data.</text>
</comment>
<dbReference type="EMBL" id="LDAU01000174">
    <property type="protein sequence ID" value="KRX01210.1"/>
    <property type="molecule type" value="Genomic_DNA"/>
</dbReference>
<evidence type="ECO:0000313" key="4">
    <source>
        <dbReference type="Proteomes" id="UP000054937"/>
    </source>
</evidence>
<feature type="region of interest" description="Disordered" evidence="2">
    <location>
        <begin position="1"/>
        <end position="20"/>
    </location>
</feature>
<evidence type="ECO:0000313" key="3">
    <source>
        <dbReference type="EMBL" id="KRX01210.1"/>
    </source>
</evidence>
<sequence length="369" mass="43924">MNFQQQEYEGTQTRGQNQIDQLSNVQSQIIESRNKQNDNDPKDFIKQNVSDNSQKLISKNSFQKQTNYQQFEQEQEENEIQQEKPNLQQLILENPVKQVELNDEDYDFLKFLEQKLKKTELKIQSVQQYMKKNQSYVSAQHQNKMADSVLQNKKIVNEEQLKGSLEENYALVLQQNKKMEREIQELVEKFKEKNSQINLLIKEVKQGKSKEDFYISQIEDLRKQIEVLKQKQCQHAYCNNNINMGEKSQQNYHQSMRNLSAKNNLLNKNSNLEQVTNLNGNTKNIRKLLKTPFQIELENKHKFEFEGIQNLRKEDDYDFWDNKADNKQDNVQNIIDGQNLSNKNYRKYKESKLSLHDVIKSNKGDLWIF</sequence>